<dbReference type="SMART" id="SM00400">
    <property type="entry name" value="ZnF_CHCC"/>
    <property type="match status" value="1"/>
</dbReference>
<organism evidence="3">
    <name type="scientific">bioreactor metagenome</name>
    <dbReference type="NCBI Taxonomy" id="1076179"/>
    <lineage>
        <taxon>unclassified sequences</taxon>
        <taxon>metagenomes</taxon>
        <taxon>ecological metagenomes</taxon>
    </lineage>
</organism>
<accession>A0A644ZJ88</accession>
<dbReference type="Gene3D" id="3.90.580.10">
    <property type="entry name" value="Zinc finger, CHC2-type domain"/>
    <property type="match status" value="1"/>
</dbReference>
<dbReference type="EMBL" id="VSSQ01009130">
    <property type="protein sequence ID" value="MPM40797.1"/>
    <property type="molecule type" value="Genomic_DNA"/>
</dbReference>
<dbReference type="GO" id="GO:0008270">
    <property type="term" value="F:zinc ion binding"/>
    <property type="evidence" value="ECO:0007669"/>
    <property type="project" value="InterPro"/>
</dbReference>
<dbReference type="AlphaFoldDB" id="A0A644ZJ88"/>
<dbReference type="InterPro" id="IPR002694">
    <property type="entry name" value="Znf_CHC2"/>
</dbReference>
<protein>
    <submittedName>
        <fullName evidence="3">DNA primase</fullName>
        <ecNumber evidence="3">2.7.7.-</ecNumber>
    </submittedName>
</protein>
<dbReference type="GO" id="GO:0003677">
    <property type="term" value="F:DNA binding"/>
    <property type="evidence" value="ECO:0007669"/>
    <property type="project" value="InterPro"/>
</dbReference>
<dbReference type="Pfam" id="PF01807">
    <property type="entry name" value="Zn_ribbon_DnaG"/>
    <property type="match status" value="1"/>
</dbReference>
<keyword evidence="3" id="KW-0548">Nucleotidyltransferase</keyword>
<feature type="domain" description="Zinc finger CHC2-type" evidence="2">
    <location>
        <begin position="31"/>
        <end position="86"/>
    </location>
</feature>
<name>A0A644ZJ88_9ZZZZ</name>
<feature type="region of interest" description="Disordered" evidence="1">
    <location>
        <begin position="90"/>
        <end position="113"/>
    </location>
</feature>
<reference evidence="3" key="1">
    <citation type="submission" date="2019-08" db="EMBL/GenBank/DDBJ databases">
        <authorList>
            <person name="Kucharzyk K."/>
            <person name="Murdoch R.W."/>
            <person name="Higgins S."/>
            <person name="Loffler F."/>
        </authorList>
    </citation>
    <scope>NUCLEOTIDE SEQUENCE</scope>
</reference>
<keyword evidence="3" id="KW-0808">Transferase</keyword>
<proteinExistence type="predicted"/>
<evidence type="ECO:0000313" key="3">
    <source>
        <dbReference type="EMBL" id="MPM40797.1"/>
    </source>
</evidence>
<evidence type="ECO:0000256" key="1">
    <source>
        <dbReference type="SAM" id="MobiDB-lite"/>
    </source>
</evidence>
<comment type="caution">
    <text evidence="3">The sequence shown here is derived from an EMBL/GenBank/DDBJ whole genome shotgun (WGS) entry which is preliminary data.</text>
</comment>
<gene>
    <name evidence="3" type="primary">dnaG_41</name>
    <name evidence="3" type="ORF">SDC9_87445</name>
</gene>
<sequence length="143" mass="16525">MEIQEIKQRLTMAQVLAKYGLKPDKHMRMNCPFHEDKTPSFQVYYKTHTAYCFSSNCPTHGKSLDVIDFIMYQEKCNKHEAILKAQDFIGLPNPITPKPKPTPQPEKPEPNPAERAAFLNKMFTYFKNAVYNSKPAQEYIVAP</sequence>
<dbReference type="GO" id="GO:0006260">
    <property type="term" value="P:DNA replication"/>
    <property type="evidence" value="ECO:0007669"/>
    <property type="project" value="InterPro"/>
</dbReference>
<dbReference type="SUPFAM" id="SSF57783">
    <property type="entry name" value="Zinc beta-ribbon"/>
    <property type="match status" value="1"/>
</dbReference>
<dbReference type="InterPro" id="IPR036977">
    <property type="entry name" value="DNA_primase_Znf_CHC2"/>
</dbReference>
<dbReference type="EC" id="2.7.7.-" evidence="3"/>
<dbReference type="GO" id="GO:0003899">
    <property type="term" value="F:DNA-directed RNA polymerase activity"/>
    <property type="evidence" value="ECO:0007669"/>
    <property type="project" value="InterPro"/>
</dbReference>
<evidence type="ECO:0000259" key="2">
    <source>
        <dbReference type="SMART" id="SM00400"/>
    </source>
</evidence>
<feature type="compositionally biased region" description="Pro residues" evidence="1">
    <location>
        <begin position="94"/>
        <end position="105"/>
    </location>
</feature>